<reference evidence="2" key="1">
    <citation type="journal article" date="2014" name="Int. J. Syst. Evol. Microbiol.">
        <title>Complete genome sequence of Corynebacterium casei LMG S-19264T (=DSM 44701T), isolated from a smear-ripened cheese.</title>
        <authorList>
            <consortium name="US DOE Joint Genome Institute (JGI-PGF)"/>
            <person name="Walter F."/>
            <person name="Albersmeier A."/>
            <person name="Kalinowski J."/>
            <person name="Ruckert C."/>
        </authorList>
    </citation>
    <scope>NUCLEOTIDE SEQUENCE</scope>
    <source>
        <strain evidence="2">CGMCC 1.15367</strain>
    </source>
</reference>
<evidence type="ECO:0000256" key="1">
    <source>
        <dbReference type="SAM" id="MobiDB-lite"/>
    </source>
</evidence>
<organism evidence="2 3">
    <name type="scientific">Aureimonas endophytica</name>
    <dbReference type="NCBI Taxonomy" id="2027858"/>
    <lineage>
        <taxon>Bacteria</taxon>
        <taxon>Pseudomonadati</taxon>
        <taxon>Pseudomonadota</taxon>
        <taxon>Alphaproteobacteria</taxon>
        <taxon>Hyphomicrobiales</taxon>
        <taxon>Aurantimonadaceae</taxon>
        <taxon>Aureimonas</taxon>
    </lineage>
</organism>
<proteinExistence type="predicted"/>
<comment type="caution">
    <text evidence="2">The sequence shown here is derived from an EMBL/GenBank/DDBJ whole genome shotgun (WGS) entry which is preliminary data.</text>
</comment>
<reference evidence="2" key="2">
    <citation type="submission" date="2020-09" db="EMBL/GenBank/DDBJ databases">
        <authorList>
            <person name="Sun Q."/>
            <person name="Zhou Y."/>
        </authorList>
    </citation>
    <scope>NUCLEOTIDE SEQUENCE</scope>
    <source>
        <strain evidence="2">CGMCC 1.15367</strain>
    </source>
</reference>
<dbReference type="Proteomes" id="UP000644699">
    <property type="component" value="Unassembled WGS sequence"/>
</dbReference>
<protein>
    <submittedName>
        <fullName evidence="2">Uncharacterized protein</fullName>
    </submittedName>
</protein>
<evidence type="ECO:0000313" key="3">
    <source>
        <dbReference type="Proteomes" id="UP000644699"/>
    </source>
</evidence>
<evidence type="ECO:0000313" key="2">
    <source>
        <dbReference type="EMBL" id="GGE01007.1"/>
    </source>
</evidence>
<dbReference type="EMBL" id="BMIQ01000002">
    <property type="protein sequence ID" value="GGE01007.1"/>
    <property type="molecule type" value="Genomic_DNA"/>
</dbReference>
<keyword evidence="3" id="KW-1185">Reference proteome</keyword>
<sequence>MAAAHFSGLAARIEHGEPFSAETLARRIPTAWTALDRVCSDAVGRAAITLALRDMNDRNPAADFEGWSTALGGTEALLRRMAACSPSDGNVWARLALIERVIVMPMPVIVATMRLSEKLSPAEYGPLLARLEVARLADPALAAATAEITDRDLDRFLAQAPAYQSLDSLRWLRAQPRFDFDRRVAALPPERYDTFKRAGVFDEAKKDEGDPKLFQLPEAPPPWLGP</sequence>
<gene>
    <name evidence="2" type="ORF">GCM10011390_19830</name>
</gene>
<dbReference type="AlphaFoldDB" id="A0A916ZKI4"/>
<feature type="region of interest" description="Disordered" evidence="1">
    <location>
        <begin position="207"/>
        <end position="226"/>
    </location>
</feature>
<accession>A0A916ZKI4</accession>
<name>A0A916ZKI4_9HYPH</name>